<keyword evidence="12" id="KW-0539">Nucleus</keyword>
<dbReference type="GO" id="GO:0003723">
    <property type="term" value="F:RNA binding"/>
    <property type="evidence" value="ECO:0007669"/>
    <property type="project" value="UniProtKB-KW"/>
</dbReference>
<dbReference type="InterPro" id="IPR016181">
    <property type="entry name" value="Acyl_CoA_acyltransferase"/>
</dbReference>
<evidence type="ECO:0000256" key="8">
    <source>
        <dbReference type="ARBA" id="ARBA00022833"/>
    </source>
</evidence>
<dbReference type="GO" id="GO:0003724">
    <property type="term" value="F:RNA helicase activity"/>
    <property type="evidence" value="ECO:0007669"/>
    <property type="project" value="UniProtKB-EC"/>
</dbReference>
<feature type="domain" description="Helicase C-terminal" evidence="15">
    <location>
        <begin position="929"/>
        <end position="1100"/>
    </location>
</feature>
<evidence type="ECO:0000256" key="7">
    <source>
        <dbReference type="ARBA" id="ARBA00022806"/>
    </source>
</evidence>
<comment type="caution">
    <text evidence="17">The sequence shown here is derived from an EMBL/GenBank/DDBJ whole genome shotgun (WGS) entry which is preliminary data.</text>
</comment>
<dbReference type="GO" id="GO:0005737">
    <property type="term" value="C:cytoplasm"/>
    <property type="evidence" value="ECO:0007669"/>
    <property type="project" value="UniProtKB-SubCell"/>
</dbReference>
<keyword evidence="6" id="KW-0378">Hydrolase</keyword>
<evidence type="ECO:0000256" key="3">
    <source>
        <dbReference type="ARBA" id="ARBA00022490"/>
    </source>
</evidence>
<dbReference type="InterPro" id="IPR001650">
    <property type="entry name" value="Helicase_C-like"/>
</dbReference>
<dbReference type="SMART" id="SM00173">
    <property type="entry name" value="RAS"/>
    <property type="match status" value="1"/>
</dbReference>
<dbReference type="InterPro" id="IPR041204">
    <property type="entry name" value="RIG-I-like_C"/>
</dbReference>
<evidence type="ECO:0000256" key="6">
    <source>
        <dbReference type="ARBA" id="ARBA00022801"/>
    </source>
</evidence>
<evidence type="ECO:0000256" key="2">
    <source>
        <dbReference type="ARBA" id="ARBA00012552"/>
    </source>
</evidence>
<keyword evidence="10" id="KW-0694">RNA-binding</keyword>
<reference evidence="17 18" key="1">
    <citation type="submission" date="2021-04" db="EMBL/GenBank/DDBJ databases">
        <authorList>
            <person name="De Guttry C."/>
            <person name="Zahm M."/>
            <person name="Klopp C."/>
            <person name="Cabau C."/>
            <person name="Louis A."/>
            <person name="Berthelot C."/>
            <person name="Parey E."/>
            <person name="Roest Crollius H."/>
            <person name="Montfort J."/>
            <person name="Robinson-Rechavi M."/>
            <person name="Bucao C."/>
            <person name="Bouchez O."/>
            <person name="Gislard M."/>
            <person name="Lluch J."/>
            <person name="Milhes M."/>
            <person name="Lampietro C."/>
            <person name="Lopez Roques C."/>
            <person name="Donnadieu C."/>
            <person name="Braasch I."/>
            <person name="Desvignes T."/>
            <person name="Postlethwait J."/>
            <person name="Bobe J."/>
            <person name="Wedekind C."/>
            <person name="Guiguen Y."/>
        </authorList>
    </citation>
    <scope>NUCLEOTIDE SEQUENCE [LARGE SCALE GENOMIC DNA]</scope>
    <source>
        <strain evidence="17">Cs_M1</strain>
        <tissue evidence="17">Blood</tissue>
    </source>
</reference>
<gene>
    <name evidence="17" type="ORF">J4Q44_G00183110</name>
</gene>
<evidence type="ECO:0000313" key="18">
    <source>
        <dbReference type="Proteomes" id="UP001356427"/>
    </source>
</evidence>
<evidence type="ECO:0000259" key="14">
    <source>
        <dbReference type="PROSITE" id="PS51186"/>
    </source>
</evidence>
<dbReference type="SMART" id="SM00174">
    <property type="entry name" value="RHO"/>
    <property type="match status" value="1"/>
</dbReference>
<dbReference type="GO" id="GO:0005634">
    <property type="term" value="C:nucleus"/>
    <property type="evidence" value="ECO:0007669"/>
    <property type="project" value="InterPro"/>
</dbReference>
<dbReference type="Gene3D" id="3.40.630.30">
    <property type="match status" value="2"/>
</dbReference>
<dbReference type="Pfam" id="PF00071">
    <property type="entry name" value="Ras"/>
    <property type="match status" value="2"/>
</dbReference>
<dbReference type="InterPro" id="IPR021673">
    <property type="entry name" value="RLR_CTR"/>
</dbReference>
<evidence type="ECO:0000259" key="15">
    <source>
        <dbReference type="PROSITE" id="PS51194"/>
    </source>
</evidence>
<dbReference type="InterPro" id="IPR009464">
    <property type="entry name" value="PCAF_N"/>
</dbReference>
<dbReference type="PROSITE" id="PS51186">
    <property type="entry name" value="GNAT"/>
    <property type="match status" value="1"/>
</dbReference>
<keyword evidence="7" id="KW-0347">Helicase</keyword>
<sequence>MAGRGGPARTNGAAASNKICQFKLVLLGESAVGKSSLVLRFVKGQFHEYQESTIGETDSMRVDTFTRAKNWVKELQRQASPNIVIALAGNKADLSNKRAVDFQEAQAYADDNSLLFMETSAKTAMNVNEIFMAIAKKLPKNEPAGGASGRASGRAGVDLQEAAPQAGGSKCCGDPHQSKKPAELSEILSAEKSHTMASDTCKCNGWKNPQPPTATRSMDLQQQAASLSESCRSCGHALAAHVSHLENVSEEEINRLLGMVVDVENLFMSVHKEEDTDTKQVYFYLFKLLRKCILQMSQPIVEGSLGRPPFQKPNIEQGVLNFVQYKFSHLAPRERQTMFELSKMFLLCLNYWKLETPTQFRQRSQKDDGTAYKVDYTRWLCYCHVPQSNDSLPRYETTQVFGRSLLKSIFTVTCRQLLEKFRVEKDKLLPEKHTLILTHFPKFLSMLEEEIYGENSPIWEADFTMPASEGGQLGHQLVISPAAVSGSPSISKGMNSGSSLGSLGLDSGVAEPITGEKRKLPEALTLEDAKRIRVMGDIPMELVNEVMMTITDPATMLGPETSLLSANAARDETARLEERRGIIEFHVIGNSLSQKSNKKILMWLVGLQNVFSHQLPRMPKEYITRLVFDPKHKTLALIKDGRVIGGICFRMFPTQGFTEQVKGYGTHLMNHLKEYHIKHSILYFLTYADEYAIGYFKKQVWYRMITCTSLSTSPLTSPLWLVLSSQGFPKDIKVTKSRYLGYIKDYEGATLMECELDLTLYVYPLQLANFVIYRLQICDNLDSVIVSSKVYAPELKKKVPRPRKRFDIVDRRPQDPFGDHLKFMMQFIHDFMALGPFLSGSLARRSVTDRNRLLAQCALHLRQYNDALLINDTVRMVDAFRVLVAYYSTKSSTAMDGTDFFLLGLYQENEVELRKLAGDDRFENPKMGKLQSTLLEQFDQGEHSRGILFSKTRKSTHCLYDWVSKNPALQRAGIRAAILTGAGNGINYMTQNEQKDTIKNFRQGSLNLLISTSVAEEGLDIPECNLVVRYGLLTNEIAQQQASGRARASDSVYSVVAQAGGREVRREHLNECLEELTGRAISEVQRMEPREFQMKITELQTEALLTRQLKEQLKIKKKGRFSAASIQLSCRGCFVLVAFGNDIKVIENAHHVNINPDFERYYKTNGQTLLKTFEDWEPGRVISCAACGRQWGMEMVYKEIALLPILAIENFAMETPEGRKLAKKWKDVDFTVEEFNFTTYCNNKFPGMFD</sequence>
<dbReference type="Proteomes" id="UP001356427">
    <property type="component" value="Unassembled WGS sequence"/>
</dbReference>
<accession>A0AAN8LTS5</accession>
<dbReference type="GO" id="GO:0003924">
    <property type="term" value="F:GTPase activity"/>
    <property type="evidence" value="ECO:0007669"/>
    <property type="project" value="InterPro"/>
</dbReference>
<dbReference type="SMART" id="SM00490">
    <property type="entry name" value="HELICc"/>
    <property type="match status" value="1"/>
</dbReference>
<organism evidence="17 18">
    <name type="scientific">Coregonus suidteri</name>
    <dbReference type="NCBI Taxonomy" id="861788"/>
    <lineage>
        <taxon>Eukaryota</taxon>
        <taxon>Metazoa</taxon>
        <taxon>Chordata</taxon>
        <taxon>Craniata</taxon>
        <taxon>Vertebrata</taxon>
        <taxon>Euteleostomi</taxon>
        <taxon>Actinopterygii</taxon>
        <taxon>Neopterygii</taxon>
        <taxon>Teleostei</taxon>
        <taxon>Protacanthopterygii</taxon>
        <taxon>Salmoniformes</taxon>
        <taxon>Salmonidae</taxon>
        <taxon>Coregoninae</taxon>
        <taxon>Coregonus</taxon>
    </lineage>
</organism>
<dbReference type="AlphaFoldDB" id="A0AAN8LTS5"/>
<dbReference type="InterPro" id="IPR027417">
    <property type="entry name" value="P-loop_NTPase"/>
</dbReference>
<dbReference type="InterPro" id="IPR001806">
    <property type="entry name" value="Small_GTPase"/>
</dbReference>
<dbReference type="GO" id="GO:0045944">
    <property type="term" value="P:positive regulation of transcription by RNA polymerase II"/>
    <property type="evidence" value="ECO:0007669"/>
    <property type="project" value="TreeGrafter"/>
</dbReference>
<evidence type="ECO:0000313" key="17">
    <source>
        <dbReference type="EMBL" id="KAK6310256.1"/>
    </source>
</evidence>
<dbReference type="PROSITE" id="PS51194">
    <property type="entry name" value="HELICASE_CTER"/>
    <property type="match status" value="1"/>
</dbReference>
<proteinExistence type="predicted"/>
<evidence type="ECO:0000256" key="12">
    <source>
        <dbReference type="ARBA" id="ARBA00023242"/>
    </source>
</evidence>
<dbReference type="PROSITE" id="PS51789">
    <property type="entry name" value="RLR_CTR"/>
    <property type="match status" value="1"/>
</dbReference>
<dbReference type="CDD" id="cd15806">
    <property type="entry name" value="LGP2_C"/>
    <property type="match status" value="1"/>
</dbReference>
<evidence type="ECO:0000256" key="10">
    <source>
        <dbReference type="ARBA" id="ARBA00022884"/>
    </source>
</evidence>
<dbReference type="PANTHER" id="PTHR45750">
    <property type="entry name" value="GH11602P"/>
    <property type="match status" value="1"/>
</dbReference>
<dbReference type="Gene3D" id="2.170.150.30">
    <property type="entry name" value="RIG-I-like receptor, C-terminal regulatory domain"/>
    <property type="match status" value="1"/>
</dbReference>
<dbReference type="PANTHER" id="PTHR45750:SF1">
    <property type="entry name" value="HISTONE ACETYLTRANSFERASE KAT2A"/>
    <property type="match status" value="1"/>
</dbReference>
<dbReference type="InterPro" id="IPR038557">
    <property type="entry name" value="RLR_C_sf"/>
</dbReference>
<dbReference type="GO" id="GO:0046872">
    <property type="term" value="F:metal ion binding"/>
    <property type="evidence" value="ECO:0007669"/>
    <property type="project" value="UniProtKB-KW"/>
</dbReference>
<dbReference type="GO" id="GO:0140672">
    <property type="term" value="C:ATAC complex"/>
    <property type="evidence" value="ECO:0007669"/>
    <property type="project" value="TreeGrafter"/>
</dbReference>
<dbReference type="SMART" id="SM00175">
    <property type="entry name" value="RAB"/>
    <property type="match status" value="1"/>
</dbReference>
<dbReference type="GO" id="GO:0010484">
    <property type="term" value="F:histone H3 acetyltransferase activity"/>
    <property type="evidence" value="ECO:0007669"/>
    <property type="project" value="TreeGrafter"/>
</dbReference>
<comment type="subcellular location">
    <subcellularLocation>
        <location evidence="1">Cytoplasm</location>
    </subcellularLocation>
</comment>
<keyword evidence="9" id="KW-0067">ATP-binding</keyword>
<feature type="domain" description="N-acetyltransferase" evidence="14">
    <location>
        <begin position="587"/>
        <end position="757"/>
    </location>
</feature>
<dbReference type="Pfam" id="PF11648">
    <property type="entry name" value="RIG-I_C-RD"/>
    <property type="match status" value="1"/>
</dbReference>
<dbReference type="Gene3D" id="3.40.50.300">
    <property type="entry name" value="P-loop containing nucleotide triphosphate hydrolases"/>
    <property type="match status" value="4"/>
</dbReference>
<keyword evidence="11" id="KW-0051">Antiviral defense</keyword>
<protein>
    <recommendedName>
        <fullName evidence="2">RNA helicase</fullName>
        <ecNumber evidence="2">3.6.4.13</ecNumber>
    </recommendedName>
</protein>
<dbReference type="Pfam" id="PF18119">
    <property type="entry name" value="RIG-I_C"/>
    <property type="match status" value="1"/>
</dbReference>
<name>A0AAN8LTS5_9TELE</name>
<dbReference type="GO" id="GO:0051607">
    <property type="term" value="P:defense response to virus"/>
    <property type="evidence" value="ECO:0007669"/>
    <property type="project" value="UniProtKB-KW"/>
</dbReference>
<dbReference type="Gene3D" id="1.20.1320.30">
    <property type="match status" value="1"/>
</dbReference>
<evidence type="ECO:0000256" key="13">
    <source>
        <dbReference type="SAM" id="MobiDB-lite"/>
    </source>
</evidence>
<evidence type="ECO:0000256" key="4">
    <source>
        <dbReference type="ARBA" id="ARBA00022723"/>
    </source>
</evidence>
<feature type="region of interest" description="Disordered" evidence="13">
    <location>
        <begin position="163"/>
        <end position="182"/>
    </location>
</feature>
<dbReference type="SUPFAM" id="SSF52540">
    <property type="entry name" value="P-loop containing nucleoside triphosphate hydrolases"/>
    <property type="match status" value="2"/>
</dbReference>
<dbReference type="GO" id="GO:0005524">
    <property type="term" value="F:ATP binding"/>
    <property type="evidence" value="ECO:0007669"/>
    <property type="project" value="UniProtKB-KW"/>
</dbReference>
<evidence type="ECO:0000259" key="16">
    <source>
        <dbReference type="PROSITE" id="PS51789"/>
    </source>
</evidence>
<dbReference type="EC" id="3.6.4.13" evidence="2"/>
<keyword evidence="5" id="KW-0547">Nucleotide-binding</keyword>
<dbReference type="SUPFAM" id="SSF55729">
    <property type="entry name" value="Acyl-CoA N-acyltransferases (Nat)"/>
    <property type="match status" value="1"/>
</dbReference>
<evidence type="ECO:0000256" key="1">
    <source>
        <dbReference type="ARBA" id="ARBA00004496"/>
    </source>
</evidence>
<evidence type="ECO:0000256" key="5">
    <source>
        <dbReference type="ARBA" id="ARBA00022741"/>
    </source>
</evidence>
<dbReference type="PROSITE" id="PS51419">
    <property type="entry name" value="RAB"/>
    <property type="match status" value="1"/>
</dbReference>
<dbReference type="InterPro" id="IPR000182">
    <property type="entry name" value="GNAT_dom"/>
</dbReference>
<keyword evidence="4" id="KW-0479">Metal-binding</keyword>
<feature type="domain" description="RLR CTR" evidence="16">
    <location>
        <begin position="1116"/>
        <end position="1242"/>
    </location>
</feature>
<dbReference type="PRINTS" id="PR00449">
    <property type="entry name" value="RASTRNSFRMNG"/>
</dbReference>
<keyword evidence="8" id="KW-0862">Zinc</keyword>
<dbReference type="Pfam" id="PF00271">
    <property type="entry name" value="Helicase_C"/>
    <property type="match status" value="1"/>
</dbReference>
<evidence type="ECO:0000256" key="11">
    <source>
        <dbReference type="ARBA" id="ARBA00023118"/>
    </source>
</evidence>
<dbReference type="GO" id="GO:0005525">
    <property type="term" value="F:GTP binding"/>
    <property type="evidence" value="ECO:0007669"/>
    <property type="project" value="InterPro"/>
</dbReference>
<keyword evidence="18" id="KW-1185">Reference proteome</keyword>
<keyword evidence="3" id="KW-0963">Cytoplasm</keyword>
<dbReference type="Pfam" id="PF06466">
    <property type="entry name" value="PCAF_N"/>
    <property type="match status" value="1"/>
</dbReference>
<dbReference type="EMBL" id="JAGTTL010000016">
    <property type="protein sequence ID" value="KAK6310256.1"/>
    <property type="molecule type" value="Genomic_DNA"/>
</dbReference>
<dbReference type="InterPro" id="IPR037800">
    <property type="entry name" value="GCN5"/>
</dbReference>
<evidence type="ECO:0000256" key="9">
    <source>
        <dbReference type="ARBA" id="ARBA00022840"/>
    </source>
</evidence>